<accession>A0A248LED3</accession>
<dbReference type="Proteomes" id="UP000197424">
    <property type="component" value="Chromosome"/>
</dbReference>
<dbReference type="OMA" id="GTCMDAR"/>
<evidence type="ECO:0000313" key="1">
    <source>
        <dbReference type="EMBL" id="ASJ22834.1"/>
    </source>
</evidence>
<protein>
    <submittedName>
        <fullName evidence="1">DrsE domain containing protein</fullName>
    </submittedName>
    <submittedName>
        <fullName evidence="2">DsrE family protein</fullName>
    </submittedName>
</protein>
<dbReference type="AlphaFoldDB" id="A0A248LED3"/>
<organism evidence="1 3">
    <name type="scientific">Laribacter hongkongensis</name>
    <dbReference type="NCBI Taxonomy" id="168471"/>
    <lineage>
        <taxon>Bacteria</taxon>
        <taxon>Pseudomonadati</taxon>
        <taxon>Pseudomonadota</taxon>
        <taxon>Betaproteobacteria</taxon>
        <taxon>Neisseriales</taxon>
        <taxon>Aquaspirillaceae</taxon>
        <taxon>Laribacter</taxon>
    </lineage>
</organism>
<reference evidence="2 4" key="4">
    <citation type="submission" date="2021-10" db="EMBL/GenBank/DDBJ databases">
        <title>Whole-genome sequencing analysis of Laribacter hongkongensis: virulence gene profiles, carbohydrate-active enzyme prediction, and antimicrobial resistance characterization.</title>
        <authorList>
            <person name="Yuan P."/>
            <person name="Zhan Y."/>
            <person name="Chen D."/>
        </authorList>
    </citation>
    <scope>NUCLEOTIDE SEQUENCE [LARGE SCALE GENOMIC DNA]</scope>
    <source>
        <strain evidence="2 4">W67</strain>
    </source>
</reference>
<sequence>MKRFLFIINASPYGEERFLSAVRLALMLTDPEQEPVALQVFLMSDAVVAGLAGQETGGTAQNLGVMLAELVEAGAEVRLCRTCLASRGLLDAQFVAGAEIGNLGQLAAWTRAADQVLTF</sequence>
<dbReference type="Gene3D" id="3.40.1260.10">
    <property type="entry name" value="DsrEFH-like"/>
    <property type="match status" value="1"/>
</dbReference>
<dbReference type="GeneID" id="75109698"/>
<dbReference type="PANTHER" id="PTHR34874">
    <property type="entry name" value="PROTEIN YCHN"/>
    <property type="match status" value="1"/>
</dbReference>
<evidence type="ECO:0000313" key="3">
    <source>
        <dbReference type="Proteomes" id="UP000197424"/>
    </source>
</evidence>
<name>A0A248LED3_9NEIS</name>
<evidence type="ECO:0000313" key="2">
    <source>
        <dbReference type="EMBL" id="MCG9026572.1"/>
    </source>
</evidence>
<dbReference type="OrthoDB" id="9812053at2"/>
<dbReference type="EMBL" id="JAJAXM010000022">
    <property type="protein sequence ID" value="MCG9026572.1"/>
    <property type="molecule type" value="Genomic_DNA"/>
</dbReference>
<dbReference type="RefSeq" id="WP_012695494.1">
    <property type="nucleotide sequence ID" value="NZ_CP022115.1"/>
</dbReference>
<dbReference type="EMBL" id="CP022115">
    <property type="protein sequence ID" value="ASJ22834.1"/>
    <property type="molecule type" value="Genomic_DNA"/>
</dbReference>
<dbReference type="InterPro" id="IPR003787">
    <property type="entry name" value="Sulphur_relay_DsrE/F-like"/>
</dbReference>
<dbReference type="InterPro" id="IPR027396">
    <property type="entry name" value="DsrEFH-like"/>
</dbReference>
<proteinExistence type="predicted"/>
<dbReference type="Pfam" id="PF02635">
    <property type="entry name" value="DsrE"/>
    <property type="match status" value="1"/>
</dbReference>
<reference evidence="1" key="1">
    <citation type="journal article" date="2017" name="J. Antimicrob. Chemother.">
        <title>Emergence and genomic analysis of MDR Laribacter hongkongensis strain HLGZ1 from Guangzhou, China.</title>
        <authorList>
            <person name="Wu H.K."/>
            <person name="Chen J.H."/>
            <person name="Yang L."/>
            <person name="Li A.R."/>
            <person name="Su D.H."/>
            <person name="Lin Y.P."/>
            <person name="Chen D.Q."/>
        </authorList>
    </citation>
    <scope>NUCLEOTIDE SEQUENCE</scope>
    <source>
        <strain evidence="1">HLGZ1</strain>
    </source>
</reference>
<dbReference type="PANTHER" id="PTHR34874:SF1">
    <property type="entry name" value="PROTEIN YCHN"/>
    <property type="match status" value="1"/>
</dbReference>
<reference evidence="1" key="3">
    <citation type="submission" date="2017-06" db="EMBL/GenBank/DDBJ databases">
        <authorList>
            <person name="Kim H.J."/>
            <person name="Triplett B.A."/>
        </authorList>
    </citation>
    <scope>NUCLEOTIDE SEQUENCE</scope>
    <source>
        <strain evidence="1">HLGZ1</strain>
    </source>
</reference>
<reference evidence="3" key="2">
    <citation type="submission" date="2017-06" db="EMBL/GenBank/DDBJ databases">
        <title>Whole genome sequence of Laribacter hongkongensis LHGZ1.</title>
        <authorList>
            <person name="Chen D."/>
            <person name="Wu H."/>
            <person name="Chen J."/>
        </authorList>
    </citation>
    <scope>NUCLEOTIDE SEQUENCE [LARGE SCALE GENOMIC DNA]</scope>
    <source>
        <strain evidence="3">LHGZ1</strain>
    </source>
</reference>
<dbReference type="Proteomes" id="UP001200247">
    <property type="component" value="Unassembled WGS sequence"/>
</dbReference>
<gene>
    <name evidence="2" type="ORF">LH440_11825</name>
    <name evidence="1" type="ORF">LHGZ1_0003</name>
</gene>
<dbReference type="GO" id="GO:0005829">
    <property type="term" value="C:cytosol"/>
    <property type="evidence" value="ECO:0007669"/>
    <property type="project" value="TreeGrafter"/>
</dbReference>
<dbReference type="SUPFAM" id="SSF75169">
    <property type="entry name" value="DsrEFH-like"/>
    <property type="match status" value="1"/>
</dbReference>
<evidence type="ECO:0000313" key="4">
    <source>
        <dbReference type="Proteomes" id="UP001200247"/>
    </source>
</evidence>